<dbReference type="PANTHER" id="PTHR30461:SF26">
    <property type="entry name" value="RESOLVASE HOMOLOG YNEB"/>
    <property type="match status" value="1"/>
</dbReference>
<protein>
    <submittedName>
        <fullName evidence="9">Integrase</fullName>
    </submittedName>
</protein>
<dbReference type="FunFam" id="3.40.50.1390:FF:000001">
    <property type="entry name" value="DNA recombinase"/>
    <property type="match status" value="1"/>
</dbReference>
<accession>A0AAV4YQI8</accession>
<dbReference type="CDD" id="cd03768">
    <property type="entry name" value="SR_ResInv"/>
    <property type="match status" value="1"/>
</dbReference>
<keyword evidence="2" id="KW-0229">DNA integration</keyword>
<organism evidence="9 10">
    <name type="scientific">Aeromonas caviae</name>
    <name type="common">Aeromonas punctata</name>
    <dbReference type="NCBI Taxonomy" id="648"/>
    <lineage>
        <taxon>Bacteria</taxon>
        <taxon>Pseudomonadati</taxon>
        <taxon>Pseudomonadota</taxon>
        <taxon>Gammaproteobacteria</taxon>
        <taxon>Aeromonadales</taxon>
        <taxon>Aeromonadaceae</taxon>
        <taxon>Aeromonas</taxon>
    </lineage>
</organism>
<keyword evidence="5" id="KW-0233">DNA recombination</keyword>
<dbReference type="Proteomes" id="UP000886939">
    <property type="component" value="Unassembled WGS sequence"/>
</dbReference>
<dbReference type="InterPro" id="IPR050639">
    <property type="entry name" value="SSR_resolvase"/>
</dbReference>
<dbReference type="PROSITE" id="PS00398">
    <property type="entry name" value="RECOMBINASES_2"/>
    <property type="match status" value="1"/>
</dbReference>
<keyword evidence="3" id="KW-0230">DNA invertase</keyword>
<dbReference type="PROSITE" id="PS51736">
    <property type="entry name" value="RECOMBINASES_3"/>
    <property type="match status" value="1"/>
</dbReference>
<sequence length="214" mass="23525">MPNQLVQSSSENDKGAYFVSVTRACPIDREETMALVGYARVSTVGQSLDTQLQALAECSKIFQEKVSGASDDRPQLALLLDCVNEGDVVMVTKLDRLARNTRHLLEISESLQQRQVALRILNLGIDTSTPTGKLMLTMIGAIATFERELMLERQAEGIELAKRRGAYKGRKPTAMAKGREVQALAKRGLPRAEIARQAGISISSVQRILRATEK</sequence>
<dbReference type="AlphaFoldDB" id="A0AAV4YQI8"/>
<proteinExistence type="inferred from homology"/>
<evidence type="ECO:0000256" key="6">
    <source>
        <dbReference type="PIRSR" id="PIRSR606118-50"/>
    </source>
</evidence>
<evidence type="ECO:0000256" key="4">
    <source>
        <dbReference type="ARBA" id="ARBA00023125"/>
    </source>
</evidence>
<feature type="active site" description="O-(5'-phospho-DNA)-serine intermediate" evidence="6 7">
    <location>
        <position position="42"/>
    </location>
</feature>
<dbReference type="Pfam" id="PF00239">
    <property type="entry name" value="Resolvase"/>
    <property type="match status" value="1"/>
</dbReference>
<comment type="similarity">
    <text evidence="1">Belongs to the site-specific recombinase resolvase family.</text>
</comment>
<dbReference type="GO" id="GO:0015074">
    <property type="term" value="P:DNA integration"/>
    <property type="evidence" value="ECO:0007669"/>
    <property type="project" value="UniProtKB-KW"/>
</dbReference>
<dbReference type="InterPro" id="IPR006118">
    <property type="entry name" value="Recombinase_CS"/>
</dbReference>
<feature type="domain" description="Resolvase/invertase-type recombinase catalytic" evidence="8">
    <location>
        <begin position="34"/>
        <end position="165"/>
    </location>
</feature>
<evidence type="ECO:0000256" key="3">
    <source>
        <dbReference type="ARBA" id="ARBA00023100"/>
    </source>
</evidence>
<reference evidence="9" key="1">
    <citation type="submission" date="2021-07" db="EMBL/GenBank/DDBJ databases">
        <title>Draft genome sequence of carbapenem-resistant Aeromonas spp. in Japan.</title>
        <authorList>
            <person name="Maehana S."/>
            <person name="Suzuki M."/>
            <person name="Kitasato H."/>
        </authorList>
    </citation>
    <scope>NUCLEOTIDE SEQUENCE</scope>
    <source>
        <strain evidence="9">KAM343</strain>
    </source>
</reference>
<evidence type="ECO:0000256" key="1">
    <source>
        <dbReference type="ARBA" id="ARBA00009913"/>
    </source>
</evidence>
<dbReference type="EMBL" id="BPNI01000129">
    <property type="protein sequence ID" value="GJA43131.1"/>
    <property type="molecule type" value="Genomic_DNA"/>
</dbReference>
<evidence type="ECO:0000313" key="10">
    <source>
        <dbReference type="Proteomes" id="UP000886939"/>
    </source>
</evidence>
<keyword evidence="4" id="KW-0238">DNA-binding</keyword>
<evidence type="ECO:0000259" key="8">
    <source>
        <dbReference type="PROSITE" id="PS51736"/>
    </source>
</evidence>
<evidence type="ECO:0000313" key="9">
    <source>
        <dbReference type="EMBL" id="GJA43131.1"/>
    </source>
</evidence>
<evidence type="ECO:0000256" key="2">
    <source>
        <dbReference type="ARBA" id="ARBA00022908"/>
    </source>
</evidence>
<dbReference type="InterPro" id="IPR006119">
    <property type="entry name" value="Resolv_N"/>
</dbReference>
<dbReference type="SUPFAM" id="SSF53041">
    <property type="entry name" value="Resolvase-like"/>
    <property type="match status" value="1"/>
</dbReference>
<dbReference type="PROSITE" id="PS00397">
    <property type="entry name" value="RECOMBINASES_1"/>
    <property type="match status" value="1"/>
</dbReference>
<gene>
    <name evidence="9" type="ORF">KAM343_39270</name>
</gene>
<dbReference type="InterPro" id="IPR036162">
    <property type="entry name" value="Resolvase-like_N_sf"/>
</dbReference>
<dbReference type="GO" id="GO:0000150">
    <property type="term" value="F:DNA strand exchange activity"/>
    <property type="evidence" value="ECO:0007669"/>
    <property type="project" value="UniProtKB-KW"/>
</dbReference>
<dbReference type="GO" id="GO:0003677">
    <property type="term" value="F:DNA binding"/>
    <property type="evidence" value="ECO:0007669"/>
    <property type="project" value="UniProtKB-KW"/>
</dbReference>
<dbReference type="Gene3D" id="3.40.50.1390">
    <property type="entry name" value="Resolvase, N-terminal catalytic domain"/>
    <property type="match status" value="1"/>
</dbReference>
<name>A0AAV4YQI8_AERCA</name>
<dbReference type="SMART" id="SM00857">
    <property type="entry name" value="Resolvase"/>
    <property type="match status" value="1"/>
</dbReference>
<dbReference type="PANTHER" id="PTHR30461">
    <property type="entry name" value="DNA-INVERTASE FROM LAMBDOID PROPHAGE"/>
    <property type="match status" value="1"/>
</dbReference>
<evidence type="ECO:0000256" key="5">
    <source>
        <dbReference type="ARBA" id="ARBA00023172"/>
    </source>
</evidence>
<comment type="caution">
    <text evidence="9">The sequence shown here is derived from an EMBL/GenBank/DDBJ whole genome shotgun (WGS) entry which is preliminary data.</text>
</comment>
<evidence type="ECO:0000256" key="7">
    <source>
        <dbReference type="PROSITE-ProRule" id="PRU10137"/>
    </source>
</evidence>